<name>A0A1Z4LX52_9CYAN</name>
<dbReference type="InterPro" id="IPR002477">
    <property type="entry name" value="Peptidoglycan-bd-like"/>
</dbReference>
<accession>A0A1Z4LX52</accession>
<dbReference type="Proteomes" id="UP000218418">
    <property type="component" value="Chromosome"/>
</dbReference>
<dbReference type="OrthoDB" id="511527at2"/>
<feature type="domain" description="Peptidoglycan binding-like" evidence="1">
    <location>
        <begin position="18"/>
        <end position="76"/>
    </location>
</feature>
<proteinExistence type="predicted"/>
<gene>
    <name evidence="2" type="ORF">NIES267_52710</name>
</gene>
<dbReference type="InterPro" id="IPR036366">
    <property type="entry name" value="PGBDSf"/>
</dbReference>
<dbReference type="AlphaFoldDB" id="A0A1Z4LX52"/>
<organism evidence="2 3">
    <name type="scientific">Calothrix parasitica NIES-267</name>
    <dbReference type="NCBI Taxonomy" id="1973488"/>
    <lineage>
        <taxon>Bacteria</taxon>
        <taxon>Bacillati</taxon>
        <taxon>Cyanobacteriota</taxon>
        <taxon>Cyanophyceae</taxon>
        <taxon>Nostocales</taxon>
        <taxon>Calotrichaceae</taxon>
        <taxon>Calothrix</taxon>
    </lineage>
</organism>
<evidence type="ECO:0000259" key="1">
    <source>
        <dbReference type="Pfam" id="PF01471"/>
    </source>
</evidence>
<evidence type="ECO:0000313" key="2">
    <source>
        <dbReference type="EMBL" id="BAY85770.1"/>
    </source>
</evidence>
<reference evidence="2 3" key="1">
    <citation type="submission" date="2017-06" db="EMBL/GenBank/DDBJ databases">
        <title>Genome sequencing of cyanobaciteial culture collection at National Institute for Environmental Studies (NIES).</title>
        <authorList>
            <person name="Hirose Y."/>
            <person name="Shimura Y."/>
            <person name="Fujisawa T."/>
            <person name="Nakamura Y."/>
            <person name="Kawachi M."/>
        </authorList>
    </citation>
    <scope>NUCLEOTIDE SEQUENCE [LARGE SCALE GENOMIC DNA]</scope>
    <source>
        <strain evidence="2 3">NIES-267</strain>
    </source>
</reference>
<feature type="domain" description="Peptidoglycan binding-like" evidence="1">
    <location>
        <begin position="109"/>
        <end position="156"/>
    </location>
</feature>
<evidence type="ECO:0000313" key="3">
    <source>
        <dbReference type="Proteomes" id="UP000218418"/>
    </source>
</evidence>
<dbReference type="Pfam" id="PF01471">
    <property type="entry name" value="PG_binding_1"/>
    <property type="match status" value="2"/>
</dbReference>
<protein>
    <submittedName>
        <fullName evidence="2">Peptidoglycan-binding domain 1</fullName>
    </submittedName>
</protein>
<sequence length="170" mass="18888">MIQSPVQIKQPTLKFGATGDSVKQLQKFLIKRVPDVQSLVIDGVFGEITLLAVEIFQYRTFLKQDGIVGVVTWEALYIGQRPDLPLLYPGSYCDDVAKIQSVLKFSPFIQETLGFDGYYFGKIDAVFGSQTLAAIKSFQNDKQIVVDGVIGSQTWDYLMELAALISHCAL</sequence>
<dbReference type="SUPFAM" id="SSF47090">
    <property type="entry name" value="PGBD-like"/>
    <property type="match status" value="2"/>
</dbReference>
<keyword evidence="3" id="KW-1185">Reference proteome</keyword>
<dbReference type="Gene3D" id="1.10.101.10">
    <property type="entry name" value="PGBD-like superfamily/PGBD"/>
    <property type="match status" value="2"/>
</dbReference>
<dbReference type="EMBL" id="AP018227">
    <property type="protein sequence ID" value="BAY85770.1"/>
    <property type="molecule type" value="Genomic_DNA"/>
</dbReference>
<dbReference type="InterPro" id="IPR036365">
    <property type="entry name" value="PGBD-like_sf"/>
</dbReference>